<evidence type="ECO:0000256" key="4">
    <source>
        <dbReference type="ARBA" id="ARBA00022801"/>
    </source>
</evidence>
<evidence type="ECO:0000256" key="5">
    <source>
        <dbReference type="ARBA" id="ARBA00022839"/>
    </source>
</evidence>
<evidence type="ECO:0000313" key="9">
    <source>
        <dbReference type="Proteomes" id="UP001611075"/>
    </source>
</evidence>
<dbReference type="InterPro" id="IPR004593">
    <property type="entry name" value="SbcD"/>
</dbReference>
<dbReference type="Pfam" id="PF00149">
    <property type="entry name" value="Metallophos"/>
    <property type="match status" value="1"/>
</dbReference>
<comment type="caution">
    <text evidence="8">The sequence shown here is derived from an EMBL/GenBank/DDBJ whole genome shotgun (WGS) entry which is preliminary data.</text>
</comment>
<dbReference type="PANTHER" id="PTHR30337">
    <property type="entry name" value="COMPONENT OF ATP-DEPENDENT DSDNA EXONUCLEASE"/>
    <property type="match status" value="1"/>
</dbReference>
<keyword evidence="9" id="KW-1185">Reference proteome</keyword>
<organism evidence="8 9">
    <name type="scientific">Micromonospora rubida</name>
    <dbReference type="NCBI Taxonomy" id="2697657"/>
    <lineage>
        <taxon>Bacteria</taxon>
        <taxon>Bacillati</taxon>
        <taxon>Actinomycetota</taxon>
        <taxon>Actinomycetes</taxon>
        <taxon>Micromonosporales</taxon>
        <taxon>Micromonosporaceae</taxon>
        <taxon>Micromonospora</taxon>
    </lineage>
</organism>
<comment type="subunit">
    <text evidence="6">Heterodimer of SbcC and SbcD.</text>
</comment>
<dbReference type="RefSeq" id="WP_396686103.1">
    <property type="nucleotide sequence ID" value="NZ_JBIRPU010000070.1"/>
</dbReference>
<dbReference type="Proteomes" id="UP001611075">
    <property type="component" value="Unassembled WGS sequence"/>
</dbReference>
<feature type="domain" description="Calcineurin-like phosphoesterase" evidence="7">
    <location>
        <begin position="1"/>
        <end position="225"/>
    </location>
</feature>
<accession>A0ABW7SU71</accession>
<keyword evidence="5 6" id="KW-0269">Exonuclease</keyword>
<comment type="similarity">
    <text evidence="1 6">Belongs to the SbcD family.</text>
</comment>
<sequence>MQVLHTSDWHAGRTTYNHSRAPDLDDALTEIISIARDVRPDAIVNSGDLIDHSKVSHTEIERVVDALAELAAIAPTVVVAGNHDNFSQMRYLDRLGRLNRLYFVNKPIGISGDHLILPGRDGNALRLGALPFVSAERGIDVFDDPRRWAGAYRARIADLQARITTGLTANLDPTRELTVFAAHLHVTGAGLSGSERARHCSDDYACDPAAIPPVDYAAFGHIHEPQDIPGPVLGRYAGSPIPLDFGEAGQRKSVTLVTLEPGKPARCEPIELRGGRALIRFEGSLMELQSQVETIGDALCLATVHTDTRDPALSQRVHDLLERATVLDVQQRVAGTRGGALVVEPGSGAAQRPLLESFSAYLQQIDTRTAPADMVMALMAEFLAADHEDRDPCFAVETLLTDEHVTGAAAA</sequence>
<dbReference type="InterPro" id="IPR041796">
    <property type="entry name" value="Mre11_N"/>
</dbReference>
<dbReference type="InterPro" id="IPR050535">
    <property type="entry name" value="DNA_Repair-Maintenance_Comp"/>
</dbReference>
<gene>
    <name evidence="6" type="primary">sbcD</name>
    <name evidence="8" type="ORF">ACH4OY_32045</name>
</gene>
<evidence type="ECO:0000256" key="6">
    <source>
        <dbReference type="RuleBase" id="RU363069"/>
    </source>
</evidence>
<name>A0ABW7SU71_9ACTN</name>
<dbReference type="InterPro" id="IPR029052">
    <property type="entry name" value="Metallo-depent_PP-like"/>
</dbReference>
<keyword evidence="6" id="KW-0233">DNA recombination</keyword>
<evidence type="ECO:0000256" key="2">
    <source>
        <dbReference type="ARBA" id="ARBA00013365"/>
    </source>
</evidence>
<dbReference type="EMBL" id="JBIRPU010000070">
    <property type="protein sequence ID" value="MFI0797269.1"/>
    <property type="molecule type" value="Genomic_DNA"/>
</dbReference>
<comment type="function">
    <text evidence="6">SbcCD cleaves DNA hairpin structures. These structures can inhibit DNA replication and are intermediates in certain DNA recombination reactions. The complex acts as a 3'-&gt;5' double strand exonuclease that can open hairpins. It also has a 5' single-strand endonuclease activity.</text>
</comment>
<reference evidence="8 9" key="1">
    <citation type="submission" date="2024-10" db="EMBL/GenBank/DDBJ databases">
        <title>The Natural Products Discovery Center: Release of the First 8490 Sequenced Strains for Exploring Actinobacteria Biosynthetic Diversity.</title>
        <authorList>
            <person name="Kalkreuter E."/>
            <person name="Kautsar S.A."/>
            <person name="Yang D."/>
            <person name="Bader C.D."/>
            <person name="Teijaro C.N."/>
            <person name="Fluegel L."/>
            <person name="Davis C.M."/>
            <person name="Simpson J.R."/>
            <person name="Lauterbach L."/>
            <person name="Steele A.D."/>
            <person name="Gui C."/>
            <person name="Meng S."/>
            <person name="Li G."/>
            <person name="Viehrig K."/>
            <person name="Ye F."/>
            <person name="Su P."/>
            <person name="Kiefer A.F."/>
            <person name="Nichols A."/>
            <person name="Cepeda A.J."/>
            <person name="Yan W."/>
            <person name="Fan B."/>
            <person name="Jiang Y."/>
            <person name="Adhikari A."/>
            <person name="Zheng C.-J."/>
            <person name="Schuster L."/>
            <person name="Cowan T.M."/>
            <person name="Smanski M.J."/>
            <person name="Chevrette M.G."/>
            <person name="De Carvalho L.P.S."/>
            <person name="Shen B."/>
        </authorList>
    </citation>
    <scope>NUCLEOTIDE SEQUENCE [LARGE SCALE GENOMIC DNA]</scope>
    <source>
        <strain evidence="8 9">NPDC021253</strain>
    </source>
</reference>
<dbReference type="GO" id="GO:0004527">
    <property type="term" value="F:exonuclease activity"/>
    <property type="evidence" value="ECO:0007669"/>
    <property type="project" value="UniProtKB-KW"/>
</dbReference>
<keyword evidence="6" id="KW-0235">DNA replication</keyword>
<protein>
    <recommendedName>
        <fullName evidence="2 6">Nuclease SbcCD subunit D</fullName>
    </recommendedName>
</protein>
<dbReference type="Gene3D" id="3.60.21.10">
    <property type="match status" value="1"/>
</dbReference>
<evidence type="ECO:0000259" key="7">
    <source>
        <dbReference type="Pfam" id="PF00149"/>
    </source>
</evidence>
<evidence type="ECO:0000256" key="3">
    <source>
        <dbReference type="ARBA" id="ARBA00022722"/>
    </source>
</evidence>
<keyword evidence="6" id="KW-0255">Endonuclease</keyword>
<dbReference type="CDD" id="cd00840">
    <property type="entry name" value="MPP_Mre11_N"/>
    <property type="match status" value="1"/>
</dbReference>
<dbReference type="SUPFAM" id="SSF56300">
    <property type="entry name" value="Metallo-dependent phosphatases"/>
    <property type="match status" value="1"/>
</dbReference>
<keyword evidence="4 6" id="KW-0378">Hydrolase</keyword>
<dbReference type="InterPro" id="IPR004843">
    <property type="entry name" value="Calcineurin-like_PHP"/>
</dbReference>
<evidence type="ECO:0000313" key="8">
    <source>
        <dbReference type="EMBL" id="MFI0797269.1"/>
    </source>
</evidence>
<keyword evidence="3 6" id="KW-0540">Nuclease</keyword>
<dbReference type="NCBIfam" id="TIGR00619">
    <property type="entry name" value="sbcd"/>
    <property type="match status" value="1"/>
</dbReference>
<dbReference type="PANTHER" id="PTHR30337:SF0">
    <property type="entry name" value="NUCLEASE SBCCD SUBUNIT D"/>
    <property type="match status" value="1"/>
</dbReference>
<evidence type="ECO:0000256" key="1">
    <source>
        <dbReference type="ARBA" id="ARBA00010555"/>
    </source>
</evidence>
<proteinExistence type="inferred from homology"/>